<keyword evidence="6" id="KW-1133">Transmembrane helix</keyword>
<dbReference type="Pfam" id="PF13639">
    <property type="entry name" value="zf-RING_2"/>
    <property type="match status" value="1"/>
</dbReference>
<keyword evidence="2 4" id="KW-0863">Zinc-finger</keyword>
<dbReference type="OrthoDB" id="48902at2759"/>
<evidence type="ECO:0000313" key="8">
    <source>
        <dbReference type="EMBL" id="CAB9526211.1"/>
    </source>
</evidence>
<feature type="transmembrane region" description="Helical" evidence="6">
    <location>
        <begin position="74"/>
        <end position="95"/>
    </location>
</feature>
<sequence length="299" mass="33256">MSLRSSMRVAAATVARELQDTISSIETVGEGVHATTKTTTITITTTSVTPDDVTVTGADEVSTWEDGTWLVTKMALKITGLVLIGLLVVLIGEWIRRKHFIRDLLRQREIERLRAIQEEKERQQKVTDSLKLVEWKSLNSTQFREAMSTMSTTDPSDDSSDSDEDDCASHSSHDEKCDLKSPPVKQADSELCSVSEKKCCAETDPTAVSAVQQTDAGNMPEEDEEEDCNICLTSFEENEMVAMSNNPDCKHVFHKDCIASWLFKHDGCPVCRRPYLDAEQAEQAEPVSDTQNEEVTMTA</sequence>
<keyword evidence="6" id="KW-0472">Membrane</keyword>
<comment type="caution">
    <text evidence="8">The sequence shown here is derived from an EMBL/GenBank/DDBJ whole genome shotgun (WGS) entry which is preliminary data.</text>
</comment>
<gene>
    <name evidence="8" type="ORF">SEMRO_1795_G298020.1</name>
</gene>
<feature type="domain" description="RING-type" evidence="7">
    <location>
        <begin position="228"/>
        <end position="272"/>
    </location>
</feature>
<dbReference type="GO" id="GO:0008270">
    <property type="term" value="F:zinc ion binding"/>
    <property type="evidence" value="ECO:0007669"/>
    <property type="project" value="UniProtKB-KW"/>
</dbReference>
<evidence type="ECO:0000256" key="2">
    <source>
        <dbReference type="ARBA" id="ARBA00022771"/>
    </source>
</evidence>
<feature type="region of interest" description="Disordered" evidence="5">
    <location>
        <begin position="144"/>
        <end position="183"/>
    </location>
</feature>
<dbReference type="SMART" id="SM00184">
    <property type="entry name" value="RING"/>
    <property type="match status" value="1"/>
</dbReference>
<reference evidence="8" key="1">
    <citation type="submission" date="2020-06" db="EMBL/GenBank/DDBJ databases">
        <authorList>
            <consortium name="Plant Systems Biology data submission"/>
        </authorList>
    </citation>
    <scope>NUCLEOTIDE SEQUENCE</scope>
    <source>
        <strain evidence="8">D6</strain>
    </source>
</reference>
<evidence type="ECO:0000259" key="7">
    <source>
        <dbReference type="PROSITE" id="PS50089"/>
    </source>
</evidence>
<dbReference type="InterPro" id="IPR013083">
    <property type="entry name" value="Znf_RING/FYVE/PHD"/>
</dbReference>
<organism evidence="8 9">
    <name type="scientific">Seminavis robusta</name>
    <dbReference type="NCBI Taxonomy" id="568900"/>
    <lineage>
        <taxon>Eukaryota</taxon>
        <taxon>Sar</taxon>
        <taxon>Stramenopiles</taxon>
        <taxon>Ochrophyta</taxon>
        <taxon>Bacillariophyta</taxon>
        <taxon>Bacillariophyceae</taxon>
        <taxon>Bacillariophycidae</taxon>
        <taxon>Naviculales</taxon>
        <taxon>Naviculaceae</taxon>
        <taxon>Seminavis</taxon>
    </lineage>
</organism>
<dbReference type="InterPro" id="IPR053238">
    <property type="entry name" value="RING-H2_zinc_finger"/>
</dbReference>
<dbReference type="InterPro" id="IPR001841">
    <property type="entry name" value="Znf_RING"/>
</dbReference>
<dbReference type="Gene3D" id="3.30.40.10">
    <property type="entry name" value="Zinc/RING finger domain, C3HC4 (zinc finger)"/>
    <property type="match status" value="1"/>
</dbReference>
<dbReference type="Proteomes" id="UP001153069">
    <property type="component" value="Unassembled WGS sequence"/>
</dbReference>
<evidence type="ECO:0000256" key="1">
    <source>
        <dbReference type="ARBA" id="ARBA00022723"/>
    </source>
</evidence>
<evidence type="ECO:0000256" key="4">
    <source>
        <dbReference type="PROSITE-ProRule" id="PRU00175"/>
    </source>
</evidence>
<evidence type="ECO:0000256" key="6">
    <source>
        <dbReference type="SAM" id="Phobius"/>
    </source>
</evidence>
<feature type="compositionally biased region" description="Basic and acidic residues" evidence="5">
    <location>
        <begin position="167"/>
        <end position="179"/>
    </location>
</feature>
<evidence type="ECO:0000256" key="3">
    <source>
        <dbReference type="ARBA" id="ARBA00022833"/>
    </source>
</evidence>
<protein>
    <submittedName>
        <fullName evidence="8">H2 finger protein</fullName>
    </submittedName>
</protein>
<keyword evidence="6" id="KW-0812">Transmembrane</keyword>
<keyword evidence="9" id="KW-1185">Reference proteome</keyword>
<accession>A0A9N8HUC3</accession>
<dbReference type="PANTHER" id="PTHR14155">
    <property type="entry name" value="RING FINGER DOMAIN-CONTAINING"/>
    <property type="match status" value="1"/>
</dbReference>
<feature type="compositionally biased region" description="Acidic residues" evidence="5">
    <location>
        <begin position="155"/>
        <end position="166"/>
    </location>
</feature>
<keyword evidence="3" id="KW-0862">Zinc</keyword>
<dbReference type="AlphaFoldDB" id="A0A9N8HUC3"/>
<evidence type="ECO:0000256" key="5">
    <source>
        <dbReference type="SAM" id="MobiDB-lite"/>
    </source>
</evidence>
<dbReference type="SUPFAM" id="SSF57850">
    <property type="entry name" value="RING/U-box"/>
    <property type="match status" value="1"/>
</dbReference>
<dbReference type="PROSITE" id="PS50089">
    <property type="entry name" value="ZF_RING_2"/>
    <property type="match status" value="1"/>
</dbReference>
<dbReference type="EMBL" id="CAICTM010001793">
    <property type="protein sequence ID" value="CAB9526211.1"/>
    <property type="molecule type" value="Genomic_DNA"/>
</dbReference>
<evidence type="ECO:0000313" key="9">
    <source>
        <dbReference type="Proteomes" id="UP001153069"/>
    </source>
</evidence>
<name>A0A9N8HUC3_9STRA</name>
<keyword evidence="1" id="KW-0479">Metal-binding</keyword>
<proteinExistence type="predicted"/>
<dbReference type="PANTHER" id="PTHR14155:SF627">
    <property type="entry name" value="OS06G0192800 PROTEIN"/>
    <property type="match status" value="1"/>
</dbReference>